<keyword evidence="3" id="KW-1185">Reference proteome</keyword>
<organism evidence="2 3">
    <name type="scientific">Eumeta variegata</name>
    <name type="common">Bagworm moth</name>
    <name type="synonym">Eumeta japonica</name>
    <dbReference type="NCBI Taxonomy" id="151549"/>
    <lineage>
        <taxon>Eukaryota</taxon>
        <taxon>Metazoa</taxon>
        <taxon>Ecdysozoa</taxon>
        <taxon>Arthropoda</taxon>
        <taxon>Hexapoda</taxon>
        <taxon>Insecta</taxon>
        <taxon>Pterygota</taxon>
        <taxon>Neoptera</taxon>
        <taxon>Endopterygota</taxon>
        <taxon>Lepidoptera</taxon>
        <taxon>Glossata</taxon>
        <taxon>Ditrysia</taxon>
        <taxon>Tineoidea</taxon>
        <taxon>Psychidae</taxon>
        <taxon>Oiketicinae</taxon>
        <taxon>Eumeta</taxon>
    </lineage>
</organism>
<protein>
    <submittedName>
        <fullName evidence="2">Uncharacterized protein</fullName>
    </submittedName>
</protein>
<dbReference type="Proteomes" id="UP000299102">
    <property type="component" value="Unassembled WGS sequence"/>
</dbReference>
<feature type="compositionally biased region" description="Polar residues" evidence="1">
    <location>
        <begin position="47"/>
        <end position="65"/>
    </location>
</feature>
<comment type="caution">
    <text evidence="2">The sequence shown here is derived from an EMBL/GenBank/DDBJ whole genome shotgun (WGS) entry which is preliminary data.</text>
</comment>
<accession>A0A4C1WTM3</accession>
<sequence>MFAQLENAPESKPLSQYNHSQEDVTAANLIPPQLFKKIVESSSNAAHRSIASTTSPGSGFRTTAQFRGGDRGGDRGGLHFTAETHPLINIFRAAAPPSGPWRWPAVRQELSATVVTSAVTTSVADGLASVATQNSNLIIHNRGPRALCTEQVNIIFGVAPRRTAVRPPPLFPATRT</sequence>
<feature type="region of interest" description="Disordered" evidence="1">
    <location>
        <begin position="1"/>
        <end position="20"/>
    </location>
</feature>
<feature type="region of interest" description="Disordered" evidence="1">
    <location>
        <begin position="47"/>
        <end position="75"/>
    </location>
</feature>
<reference evidence="2 3" key="1">
    <citation type="journal article" date="2019" name="Commun. Biol.">
        <title>The bagworm genome reveals a unique fibroin gene that provides high tensile strength.</title>
        <authorList>
            <person name="Kono N."/>
            <person name="Nakamura H."/>
            <person name="Ohtoshi R."/>
            <person name="Tomita M."/>
            <person name="Numata K."/>
            <person name="Arakawa K."/>
        </authorList>
    </citation>
    <scope>NUCLEOTIDE SEQUENCE [LARGE SCALE GENOMIC DNA]</scope>
</reference>
<proteinExistence type="predicted"/>
<dbReference type="EMBL" id="BGZK01000625">
    <property type="protein sequence ID" value="GBP53455.1"/>
    <property type="molecule type" value="Genomic_DNA"/>
</dbReference>
<dbReference type="AlphaFoldDB" id="A0A4C1WTM3"/>
<evidence type="ECO:0000313" key="2">
    <source>
        <dbReference type="EMBL" id="GBP53455.1"/>
    </source>
</evidence>
<gene>
    <name evidence="2" type="ORF">EVAR_17530_1</name>
</gene>
<evidence type="ECO:0000256" key="1">
    <source>
        <dbReference type="SAM" id="MobiDB-lite"/>
    </source>
</evidence>
<name>A0A4C1WTM3_EUMVA</name>
<evidence type="ECO:0000313" key="3">
    <source>
        <dbReference type="Proteomes" id="UP000299102"/>
    </source>
</evidence>